<evidence type="ECO:0000313" key="2">
    <source>
        <dbReference type="EMBL" id="MCL7038450.1"/>
    </source>
</evidence>
<protein>
    <submittedName>
        <fullName evidence="2">Uncharacterized protein</fullName>
    </submittedName>
</protein>
<feature type="non-terminal residue" evidence="2">
    <location>
        <position position="93"/>
    </location>
</feature>
<keyword evidence="1" id="KW-0175">Coiled coil</keyword>
<evidence type="ECO:0000313" key="3">
    <source>
        <dbReference type="Proteomes" id="UP001177140"/>
    </source>
</evidence>
<dbReference type="EMBL" id="JAJJMA010190720">
    <property type="protein sequence ID" value="MCL7038450.1"/>
    <property type="molecule type" value="Genomic_DNA"/>
</dbReference>
<dbReference type="Gene3D" id="1.20.5.1000">
    <property type="entry name" value="arf6 gtpase in complex with a specific effector, jip4"/>
    <property type="match status" value="1"/>
</dbReference>
<accession>A0AA41V858</accession>
<evidence type="ECO:0000256" key="1">
    <source>
        <dbReference type="SAM" id="Coils"/>
    </source>
</evidence>
<dbReference type="Proteomes" id="UP001177140">
    <property type="component" value="Unassembled WGS sequence"/>
</dbReference>
<organism evidence="2 3">
    <name type="scientific">Papaver nudicaule</name>
    <name type="common">Iceland poppy</name>
    <dbReference type="NCBI Taxonomy" id="74823"/>
    <lineage>
        <taxon>Eukaryota</taxon>
        <taxon>Viridiplantae</taxon>
        <taxon>Streptophyta</taxon>
        <taxon>Embryophyta</taxon>
        <taxon>Tracheophyta</taxon>
        <taxon>Spermatophyta</taxon>
        <taxon>Magnoliopsida</taxon>
        <taxon>Ranunculales</taxon>
        <taxon>Papaveraceae</taxon>
        <taxon>Papaveroideae</taxon>
        <taxon>Papaver</taxon>
    </lineage>
</organism>
<proteinExistence type="predicted"/>
<name>A0AA41V858_PAPNU</name>
<keyword evidence="3" id="KW-1185">Reference proteome</keyword>
<dbReference type="AlphaFoldDB" id="A0AA41V858"/>
<sequence>MAVVILEKGKSELETHYEFLLDEKNKMHRDIESLNKAKCILETYFEVINNAAKDKLQNDVELLTKEKGELQSDVEFLNEEKAEFVRSAIQEVH</sequence>
<comment type="caution">
    <text evidence="2">The sequence shown here is derived from an EMBL/GenBank/DDBJ whole genome shotgun (WGS) entry which is preliminary data.</text>
</comment>
<feature type="coiled-coil region" evidence="1">
    <location>
        <begin position="17"/>
        <end position="80"/>
    </location>
</feature>
<gene>
    <name evidence="2" type="ORF">MKW94_014306</name>
</gene>
<reference evidence="2" key="1">
    <citation type="submission" date="2022-03" db="EMBL/GenBank/DDBJ databases">
        <title>A functionally conserved STORR gene fusion in Papaver species that diverged 16.8 million years ago.</title>
        <authorList>
            <person name="Catania T."/>
        </authorList>
    </citation>
    <scope>NUCLEOTIDE SEQUENCE</scope>
    <source>
        <strain evidence="2">S-191538</strain>
    </source>
</reference>